<name>A0A1H3R0K7_9BACI</name>
<comment type="subcellular location">
    <subcellularLocation>
        <location evidence="1">Cytoplasm</location>
    </subcellularLocation>
</comment>
<dbReference type="InterPro" id="IPR001789">
    <property type="entry name" value="Sig_transdc_resp-reg_receiver"/>
</dbReference>
<dbReference type="InterPro" id="IPR051552">
    <property type="entry name" value="HptR"/>
</dbReference>
<evidence type="ECO:0000313" key="12">
    <source>
        <dbReference type="Proteomes" id="UP000198935"/>
    </source>
</evidence>
<evidence type="ECO:0000256" key="7">
    <source>
        <dbReference type="ARBA" id="ARBA00023163"/>
    </source>
</evidence>
<gene>
    <name evidence="11" type="ORF">SAMN05421736_107131</name>
</gene>
<sequence length="521" mass="59963">MYKVLIVDDEPVVRVGLKTLITWEDYGFQVVGLAGNGLEAYLMYQNHSPDLIISDIRMTGMDGLELIKKIRDADTSIQFLILSGYADFNYARKAITSDVAGYMLKPVDEDELIEYLQSIKETLRHESERKQLEYNDIGVKREQLLLSGLSYGGQEVLEEITAPVLESLDLSWSRYAFILIKLEEPIDAIGHPGLIKQLLQKYFQQNQGVVFWNDPYLVVMTNRTYSNGQRSQRLYNELRELIHPDDIGFYAALGPSVTRFCDLGQAYEDALQLMKNKFFHDTNGMITSASLVTKPVAGKEVDAGEIIEKLYFAADVGRKDLVESLLQDIIHCNDELCEKKIKNAFVKILSGTISKLSGSTNEREREEISRLSEQVIEVYQQRNIAELVKFSKQLMEKIMKCLSHGDTETQMKKMIDFINRRYNENLKLETLAEVFNYNSAYLGKLFKNFTGEYFNTYLDKIRIENGKKLLLDGYKVYQVAEAIGYSNVDYFHSKFKKYEKISPSAYRRQYMQQMNKKEASG</sequence>
<dbReference type="Gene3D" id="3.40.50.2300">
    <property type="match status" value="1"/>
</dbReference>
<evidence type="ECO:0000313" key="11">
    <source>
        <dbReference type="EMBL" id="SDZ19043.1"/>
    </source>
</evidence>
<evidence type="ECO:0000256" key="3">
    <source>
        <dbReference type="ARBA" id="ARBA00022553"/>
    </source>
</evidence>
<dbReference type="EMBL" id="FNPI01000007">
    <property type="protein sequence ID" value="SDZ19043.1"/>
    <property type="molecule type" value="Genomic_DNA"/>
</dbReference>
<evidence type="ECO:0000256" key="5">
    <source>
        <dbReference type="ARBA" id="ARBA00023015"/>
    </source>
</evidence>
<keyword evidence="2" id="KW-0963">Cytoplasm</keyword>
<dbReference type="InterPro" id="IPR011006">
    <property type="entry name" value="CheY-like_superfamily"/>
</dbReference>
<keyword evidence="7" id="KW-0804">Transcription</keyword>
<keyword evidence="12" id="KW-1185">Reference proteome</keyword>
<dbReference type="GO" id="GO:0043565">
    <property type="term" value="F:sequence-specific DNA binding"/>
    <property type="evidence" value="ECO:0007669"/>
    <property type="project" value="InterPro"/>
</dbReference>
<dbReference type="PANTHER" id="PTHR42713">
    <property type="entry name" value="HISTIDINE KINASE-RELATED"/>
    <property type="match status" value="1"/>
</dbReference>
<feature type="domain" description="HTH araC/xylS-type" evidence="9">
    <location>
        <begin position="412"/>
        <end position="509"/>
    </location>
</feature>
<feature type="modified residue" description="4-aspartylphosphate" evidence="8">
    <location>
        <position position="55"/>
    </location>
</feature>
<evidence type="ECO:0000259" key="10">
    <source>
        <dbReference type="PROSITE" id="PS50110"/>
    </source>
</evidence>
<dbReference type="Pfam" id="PF12833">
    <property type="entry name" value="HTH_18"/>
    <property type="match status" value="1"/>
</dbReference>
<evidence type="ECO:0000256" key="8">
    <source>
        <dbReference type="PROSITE-ProRule" id="PRU00169"/>
    </source>
</evidence>
<reference evidence="12" key="1">
    <citation type="submission" date="2016-10" db="EMBL/GenBank/DDBJ databases">
        <authorList>
            <person name="Varghese N."/>
            <person name="Submissions S."/>
        </authorList>
    </citation>
    <scope>NUCLEOTIDE SEQUENCE [LARGE SCALE GENOMIC DNA]</scope>
    <source>
        <strain evidence="12">SP</strain>
    </source>
</reference>
<dbReference type="InterPro" id="IPR009057">
    <property type="entry name" value="Homeodomain-like_sf"/>
</dbReference>
<dbReference type="PROSITE" id="PS00041">
    <property type="entry name" value="HTH_ARAC_FAMILY_1"/>
    <property type="match status" value="1"/>
</dbReference>
<organism evidence="11 12">
    <name type="scientific">Evansella caseinilytica</name>
    <dbReference type="NCBI Taxonomy" id="1503961"/>
    <lineage>
        <taxon>Bacteria</taxon>
        <taxon>Bacillati</taxon>
        <taxon>Bacillota</taxon>
        <taxon>Bacilli</taxon>
        <taxon>Bacillales</taxon>
        <taxon>Bacillaceae</taxon>
        <taxon>Evansella</taxon>
    </lineage>
</organism>
<keyword evidence="4" id="KW-0902">Two-component regulatory system</keyword>
<dbReference type="SUPFAM" id="SSF52172">
    <property type="entry name" value="CheY-like"/>
    <property type="match status" value="1"/>
</dbReference>
<dbReference type="PROSITE" id="PS01124">
    <property type="entry name" value="HTH_ARAC_FAMILY_2"/>
    <property type="match status" value="1"/>
</dbReference>
<accession>A0A1H3R0K7</accession>
<keyword evidence="5" id="KW-0805">Transcription regulation</keyword>
<evidence type="ECO:0000256" key="6">
    <source>
        <dbReference type="ARBA" id="ARBA00023125"/>
    </source>
</evidence>
<evidence type="ECO:0000259" key="9">
    <source>
        <dbReference type="PROSITE" id="PS01124"/>
    </source>
</evidence>
<dbReference type="InterPro" id="IPR018062">
    <property type="entry name" value="HTH_AraC-typ_CS"/>
</dbReference>
<dbReference type="PROSITE" id="PS50110">
    <property type="entry name" value="RESPONSE_REGULATORY"/>
    <property type="match status" value="1"/>
</dbReference>
<dbReference type="Pfam" id="PF00072">
    <property type="entry name" value="Response_reg"/>
    <property type="match status" value="1"/>
</dbReference>
<dbReference type="CDD" id="cd17536">
    <property type="entry name" value="REC_YesN-like"/>
    <property type="match status" value="1"/>
</dbReference>
<dbReference type="GO" id="GO:0000160">
    <property type="term" value="P:phosphorelay signal transduction system"/>
    <property type="evidence" value="ECO:0007669"/>
    <property type="project" value="UniProtKB-KW"/>
</dbReference>
<dbReference type="SMART" id="SM00448">
    <property type="entry name" value="REC"/>
    <property type="match status" value="1"/>
</dbReference>
<evidence type="ECO:0000256" key="4">
    <source>
        <dbReference type="ARBA" id="ARBA00023012"/>
    </source>
</evidence>
<dbReference type="Gene3D" id="1.10.10.60">
    <property type="entry name" value="Homeodomain-like"/>
    <property type="match status" value="2"/>
</dbReference>
<evidence type="ECO:0000256" key="1">
    <source>
        <dbReference type="ARBA" id="ARBA00004496"/>
    </source>
</evidence>
<feature type="domain" description="Response regulatory" evidence="10">
    <location>
        <begin position="3"/>
        <end position="120"/>
    </location>
</feature>
<dbReference type="SUPFAM" id="SSF46689">
    <property type="entry name" value="Homeodomain-like"/>
    <property type="match status" value="2"/>
</dbReference>
<proteinExistence type="predicted"/>
<keyword evidence="3 8" id="KW-0597">Phosphoprotein</keyword>
<keyword evidence="6" id="KW-0238">DNA-binding</keyword>
<dbReference type="SMART" id="SM00342">
    <property type="entry name" value="HTH_ARAC"/>
    <property type="match status" value="1"/>
</dbReference>
<protein>
    <submittedName>
        <fullName evidence="11">Two-component system, response regulator YesN</fullName>
    </submittedName>
</protein>
<dbReference type="Proteomes" id="UP000198935">
    <property type="component" value="Unassembled WGS sequence"/>
</dbReference>
<dbReference type="GO" id="GO:0005737">
    <property type="term" value="C:cytoplasm"/>
    <property type="evidence" value="ECO:0007669"/>
    <property type="project" value="UniProtKB-SubCell"/>
</dbReference>
<dbReference type="InterPro" id="IPR018060">
    <property type="entry name" value="HTH_AraC"/>
</dbReference>
<dbReference type="GO" id="GO:0003700">
    <property type="term" value="F:DNA-binding transcription factor activity"/>
    <property type="evidence" value="ECO:0007669"/>
    <property type="project" value="InterPro"/>
</dbReference>
<evidence type="ECO:0000256" key="2">
    <source>
        <dbReference type="ARBA" id="ARBA00022490"/>
    </source>
</evidence>
<dbReference type="PANTHER" id="PTHR42713:SF3">
    <property type="entry name" value="TRANSCRIPTIONAL REGULATORY PROTEIN HPTR"/>
    <property type="match status" value="1"/>
</dbReference>
<dbReference type="AlphaFoldDB" id="A0A1H3R0K7"/>
<dbReference type="STRING" id="1503961.SAMN05421736_107131"/>